<dbReference type="PANTHER" id="PTHR43861">
    <property type="entry name" value="TRANS-ACONITATE 2-METHYLTRANSFERASE-RELATED"/>
    <property type="match status" value="1"/>
</dbReference>
<dbReference type="InterPro" id="IPR008854">
    <property type="entry name" value="TPMT"/>
</dbReference>
<evidence type="ECO:0000256" key="2">
    <source>
        <dbReference type="ARBA" id="ARBA00022679"/>
    </source>
</evidence>
<organism evidence="5 6">
    <name type="scientific">Marinifilum caeruleilacunae</name>
    <dbReference type="NCBI Taxonomy" id="2499076"/>
    <lineage>
        <taxon>Bacteria</taxon>
        <taxon>Pseudomonadati</taxon>
        <taxon>Bacteroidota</taxon>
        <taxon>Bacteroidia</taxon>
        <taxon>Marinilabiliales</taxon>
        <taxon>Marinifilaceae</taxon>
    </lineage>
</organism>
<dbReference type="GO" id="GO:0008168">
    <property type="term" value="F:methyltransferase activity"/>
    <property type="evidence" value="ECO:0007669"/>
    <property type="project" value="UniProtKB-KW"/>
</dbReference>
<dbReference type="Pfam" id="PF13649">
    <property type="entry name" value="Methyltransf_25"/>
    <property type="match status" value="1"/>
</dbReference>
<sequence>MIEIDIYKGIPIEEVPWKRETPHKILVDTIEQLISSPAHLLDLGCGLGHNAAYFSARGFEISGIDISETAINYTNKLFKERNLKGNFFELDLCKLLALPKHSYDLAYDIEVLHHIFPSNRDTYLRNVSDLLKAKSYYLSICFSEEDINFGGEGKFRDTSIGTKLYFSSKEELQKLMSKYFEVIEIKEIELEGNPSPHQAIFCLMQKM</sequence>
<dbReference type="GO" id="GO:0032259">
    <property type="term" value="P:methylation"/>
    <property type="evidence" value="ECO:0007669"/>
    <property type="project" value="UniProtKB-KW"/>
</dbReference>
<dbReference type="EMBL" id="RZNH01000001">
    <property type="protein sequence ID" value="NOU58201.1"/>
    <property type="molecule type" value="Genomic_DNA"/>
</dbReference>
<keyword evidence="2" id="KW-0808">Transferase</keyword>
<name>A0ABX1WQB7_9BACT</name>
<protein>
    <submittedName>
        <fullName evidence="5">Class I SAM-dependent methyltransferase</fullName>
    </submittedName>
</protein>
<dbReference type="CDD" id="cd02440">
    <property type="entry name" value="AdoMet_MTases"/>
    <property type="match status" value="1"/>
</dbReference>
<evidence type="ECO:0000313" key="5">
    <source>
        <dbReference type="EMBL" id="NOU58201.1"/>
    </source>
</evidence>
<evidence type="ECO:0000313" key="6">
    <source>
        <dbReference type="Proteomes" id="UP000732105"/>
    </source>
</evidence>
<evidence type="ECO:0000256" key="3">
    <source>
        <dbReference type="ARBA" id="ARBA00022691"/>
    </source>
</evidence>
<dbReference type="PROSITE" id="PS51585">
    <property type="entry name" value="SAM_MT_TPMT"/>
    <property type="match status" value="1"/>
</dbReference>
<dbReference type="InterPro" id="IPR029063">
    <property type="entry name" value="SAM-dependent_MTases_sf"/>
</dbReference>
<dbReference type="Proteomes" id="UP000732105">
    <property type="component" value="Unassembled WGS sequence"/>
</dbReference>
<keyword evidence="3" id="KW-0949">S-adenosyl-L-methionine</keyword>
<accession>A0ABX1WQB7</accession>
<dbReference type="Gene3D" id="3.40.50.150">
    <property type="entry name" value="Vaccinia Virus protein VP39"/>
    <property type="match status" value="1"/>
</dbReference>
<proteinExistence type="predicted"/>
<keyword evidence="6" id="KW-1185">Reference proteome</keyword>
<comment type="caution">
    <text evidence="5">The sequence shown here is derived from an EMBL/GenBank/DDBJ whole genome shotgun (WGS) entry which is preliminary data.</text>
</comment>
<reference evidence="5 6" key="1">
    <citation type="submission" date="2018-12" db="EMBL/GenBank/DDBJ databases">
        <title>Marinifilum JC070 sp. nov., a marine bacterium isolated from Yongle Blue Hole in the South China Sea.</title>
        <authorList>
            <person name="Fu T."/>
        </authorList>
    </citation>
    <scope>NUCLEOTIDE SEQUENCE [LARGE SCALE GENOMIC DNA]</scope>
    <source>
        <strain evidence="5 6">JC070</strain>
    </source>
</reference>
<evidence type="ECO:0000256" key="1">
    <source>
        <dbReference type="ARBA" id="ARBA00022603"/>
    </source>
</evidence>
<keyword evidence="1 5" id="KW-0489">Methyltransferase</keyword>
<gene>
    <name evidence="5" type="ORF">ELS83_00130</name>
</gene>
<dbReference type="InterPro" id="IPR041698">
    <property type="entry name" value="Methyltransf_25"/>
</dbReference>
<evidence type="ECO:0000259" key="4">
    <source>
        <dbReference type="Pfam" id="PF13649"/>
    </source>
</evidence>
<dbReference type="SUPFAM" id="SSF53335">
    <property type="entry name" value="S-adenosyl-L-methionine-dependent methyltransferases"/>
    <property type="match status" value="1"/>
</dbReference>
<feature type="domain" description="Methyltransferase" evidence="4">
    <location>
        <begin position="41"/>
        <end position="133"/>
    </location>
</feature>
<dbReference type="RefSeq" id="WP_171593472.1">
    <property type="nucleotide sequence ID" value="NZ_RZNH01000001.1"/>
</dbReference>